<dbReference type="GO" id="GO:0006534">
    <property type="term" value="P:cysteine metabolic process"/>
    <property type="evidence" value="ECO:0007669"/>
    <property type="project" value="InterPro"/>
</dbReference>
<evidence type="ECO:0000313" key="7">
    <source>
        <dbReference type="EMBL" id="KAK9794013.1"/>
    </source>
</evidence>
<keyword evidence="3" id="KW-0808">Transferase</keyword>
<name>A0AAW1NTA6_9CHLO</name>
<sequence length="471" mass="50932">MRGLHTSLAAEEAAATWRAITERTGSCKHACRRCHSSHRQRSRQAVQAVNVAELQAATPSTSERSWDSVRADFSILDQSVNGKPLIYLDSGATSQKPRAVTDALDHYYARYNSNVHRGVHHLSSQATAAFEAARQKVSSFVNARSSSEIVFTKNATEGINLVAHSWANQNLKPGDEILVSVAEHHANMVPWQMAAKRTGAVLKHVPLTPDTQEIDMQAFKEMISPRTKLVALVYVSNMLGAVTRVHDVVAEARKVGAKVLLDACQAVPNMPVDVQSLGADFIVASAHKMCGPTGIGFLWGRSEVLEGMPPFQGGGEMIDHVGLQESTYAPPPGRFEAGTPAIAEAIGFGAAVDYLSELGMARVQQREAELGGYLYQQLRGVNGVTIYGPPPENGRAALCSFNVEGLHASDVSTLLDHEGVAVRAGHHCTQPLHEYLGMNATARASLYIYNTHSEIDAFIQALKSTIKFFNG</sequence>
<accession>A0AAW1NTA6</accession>
<dbReference type="SUPFAM" id="SSF53383">
    <property type="entry name" value="PLP-dependent transferases"/>
    <property type="match status" value="1"/>
</dbReference>
<dbReference type="EC" id="2.8.1.7" evidence="2"/>
<dbReference type="InterPro" id="IPR010970">
    <property type="entry name" value="Cys_dSase_SufS"/>
</dbReference>
<comment type="caution">
    <text evidence="7">The sequence shown here is derived from an EMBL/GenBank/DDBJ whole genome shotgun (WGS) entry which is preliminary data.</text>
</comment>
<dbReference type="EMBL" id="JALJOQ010000144">
    <property type="protein sequence ID" value="KAK9794013.1"/>
    <property type="molecule type" value="Genomic_DNA"/>
</dbReference>
<dbReference type="PANTHER" id="PTHR43586:SF8">
    <property type="entry name" value="CYSTEINE DESULFURASE 1, CHLOROPLASTIC"/>
    <property type="match status" value="1"/>
</dbReference>
<dbReference type="GO" id="GO:0030170">
    <property type="term" value="F:pyridoxal phosphate binding"/>
    <property type="evidence" value="ECO:0007669"/>
    <property type="project" value="InterPro"/>
</dbReference>
<evidence type="ECO:0000256" key="5">
    <source>
        <dbReference type="ARBA" id="ARBA00050776"/>
    </source>
</evidence>
<comment type="catalytic activity">
    <reaction evidence="5">
        <text>(sulfur carrier)-H + L-cysteine = (sulfur carrier)-SH + L-alanine</text>
        <dbReference type="Rhea" id="RHEA:43892"/>
        <dbReference type="Rhea" id="RHEA-COMP:14737"/>
        <dbReference type="Rhea" id="RHEA-COMP:14739"/>
        <dbReference type="ChEBI" id="CHEBI:29917"/>
        <dbReference type="ChEBI" id="CHEBI:35235"/>
        <dbReference type="ChEBI" id="CHEBI:57972"/>
        <dbReference type="ChEBI" id="CHEBI:64428"/>
        <dbReference type="EC" id="2.8.1.7"/>
    </reaction>
</comment>
<dbReference type="Gene3D" id="3.90.1150.10">
    <property type="entry name" value="Aspartate Aminotransferase, domain 1"/>
    <property type="match status" value="1"/>
</dbReference>
<feature type="domain" description="Aminotransferase class V" evidence="6">
    <location>
        <begin position="86"/>
        <end position="458"/>
    </location>
</feature>
<dbReference type="AlphaFoldDB" id="A0AAW1NTA6"/>
<dbReference type="InterPro" id="IPR015424">
    <property type="entry name" value="PyrdxlP-dep_Trfase"/>
</dbReference>
<evidence type="ECO:0000313" key="8">
    <source>
        <dbReference type="Proteomes" id="UP001465755"/>
    </source>
</evidence>
<proteinExistence type="predicted"/>
<reference evidence="7 8" key="1">
    <citation type="journal article" date="2024" name="Nat. Commun.">
        <title>Phylogenomics reveals the evolutionary origins of lichenization in chlorophyte algae.</title>
        <authorList>
            <person name="Puginier C."/>
            <person name="Libourel C."/>
            <person name="Otte J."/>
            <person name="Skaloud P."/>
            <person name="Haon M."/>
            <person name="Grisel S."/>
            <person name="Petersen M."/>
            <person name="Berrin J.G."/>
            <person name="Delaux P.M."/>
            <person name="Dal Grande F."/>
            <person name="Keller J."/>
        </authorList>
    </citation>
    <scope>NUCLEOTIDE SEQUENCE [LARGE SCALE GENOMIC DNA]</scope>
    <source>
        <strain evidence="7 8">SAG 2036</strain>
    </source>
</reference>
<keyword evidence="4" id="KW-0663">Pyridoxal phosphate</keyword>
<dbReference type="GO" id="GO:0031071">
    <property type="term" value="F:cysteine desulfurase activity"/>
    <property type="evidence" value="ECO:0007669"/>
    <property type="project" value="UniProtKB-EC"/>
</dbReference>
<evidence type="ECO:0000259" key="6">
    <source>
        <dbReference type="Pfam" id="PF00266"/>
    </source>
</evidence>
<organism evidence="7 8">
    <name type="scientific">Symbiochloris irregularis</name>
    <dbReference type="NCBI Taxonomy" id="706552"/>
    <lineage>
        <taxon>Eukaryota</taxon>
        <taxon>Viridiplantae</taxon>
        <taxon>Chlorophyta</taxon>
        <taxon>core chlorophytes</taxon>
        <taxon>Trebouxiophyceae</taxon>
        <taxon>Trebouxiales</taxon>
        <taxon>Trebouxiaceae</taxon>
        <taxon>Symbiochloris</taxon>
    </lineage>
</organism>
<dbReference type="Gene3D" id="3.40.640.10">
    <property type="entry name" value="Type I PLP-dependent aspartate aminotransferase-like (Major domain)"/>
    <property type="match status" value="1"/>
</dbReference>
<protein>
    <recommendedName>
        <fullName evidence="2">cysteine desulfurase</fullName>
        <ecNumber evidence="2">2.8.1.7</ecNumber>
    </recommendedName>
</protein>
<dbReference type="InterPro" id="IPR000192">
    <property type="entry name" value="Aminotrans_V_dom"/>
</dbReference>
<evidence type="ECO:0000256" key="1">
    <source>
        <dbReference type="ARBA" id="ARBA00001933"/>
    </source>
</evidence>
<gene>
    <name evidence="7" type="ORF">WJX73_000408</name>
</gene>
<dbReference type="PANTHER" id="PTHR43586">
    <property type="entry name" value="CYSTEINE DESULFURASE"/>
    <property type="match status" value="1"/>
</dbReference>
<dbReference type="Proteomes" id="UP001465755">
    <property type="component" value="Unassembled WGS sequence"/>
</dbReference>
<evidence type="ECO:0000256" key="4">
    <source>
        <dbReference type="ARBA" id="ARBA00022898"/>
    </source>
</evidence>
<dbReference type="NCBIfam" id="TIGR01979">
    <property type="entry name" value="sufS"/>
    <property type="match status" value="1"/>
</dbReference>
<dbReference type="InterPro" id="IPR015422">
    <property type="entry name" value="PyrdxlP-dep_Trfase_small"/>
</dbReference>
<comment type="cofactor">
    <cofactor evidence="1">
        <name>pyridoxal 5'-phosphate</name>
        <dbReference type="ChEBI" id="CHEBI:597326"/>
    </cofactor>
</comment>
<dbReference type="InterPro" id="IPR015421">
    <property type="entry name" value="PyrdxlP-dep_Trfase_major"/>
</dbReference>
<dbReference type="Pfam" id="PF00266">
    <property type="entry name" value="Aminotran_5"/>
    <property type="match status" value="1"/>
</dbReference>
<dbReference type="CDD" id="cd06453">
    <property type="entry name" value="SufS_like"/>
    <property type="match status" value="1"/>
</dbReference>
<evidence type="ECO:0000256" key="2">
    <source>
        <dbReference type="ARBA" id="ARBA00012239"/>
    </source>
</evidence>
<keyword evidence="8" id="KW-1185">Reference proteome</keyword>
<evidence type="ECO:0000256" key="3">
    <source>
        <dbReference type="ARBA" id="ARBA00022679"/>
    </source>
</evidence>